<dbReference type="CDD" id="cd01949">
    <property type="entry name" value="GGDEF"/>
    <property type="match status" value="1"/>
</dbReference>
<dbReference type="InterPro" id="IPR009875">
    <property type="entry name" value="PilZ_domain"/>
</dbReference>
<dbReference type="SUPFAM" id="SSF141868">
    <property type="entry name" value="EAL domain-like"/>
    <property type="match status" value="1"/>
</dbReference>
<accession>A0A7W7ADJ3</accession>
<dbReference type="AlphaFoldDB" id="A0A7W7ADJ3"/>
<dbReference type="InterPro" id="IPR029787">
    <property type="entry name" value="Nucleotide_cyclase"/>
</dbReference>
<name>A0A7W7ADJ3_9SPHN</name>
<keyword evidence="7" id="KW-1185">Reference proteome</keyword>
<evidence type="ECO:0000259" key="5">
    <source>
        <dbReference type="PROSITE" id="PS50887"/>
    </source>
</evidence>
<dbReference type="SMART" id="SM00091">
    <property type="entry name" value="PAS"/>
    <property type="match status" value="1"/>
</dbReference>
<keyword evidence="1" id="KW-1133">Transmembrane helix</keyword>
<keyword evidence="1" id="KW-0472">Membrane</keyword>
<dbReference type="InterPro" id="IPR000014">
    <property type="entry name" value="PAS"/>
</dbReference>
<dbReference type="PROSITE" id="PS50887">
    <property type="entry name" value="GGDEF"/>
    <property type="match status" value="1"/>
</dbReference>
<evidence type="ECO:0000256" key="1">
    <source>
        <dbReference type="SAM" id="Phobius"/>
    </source>
</evidence>
<feature type="domain" description="PAS" evidence="2">
    <location>
        <begin position="225"/>
        <end position="270"/>
    </location>
</feature>
<dbReference type="InterPro" id="IPR001633">
    <property type="entry name" value="EAL_dom"/>
</dbReference>
<dbReference type="SUPFAM" id="SSF55073">
    <property type="entry name" value="Nucleotide cyclase"/>
    <property type="match status" value="1"/>
</dbReference>
<comment type="caution">
    <text evidence="6">The sequence shown here is derived from an EMBL/GenBank/DDBJ whole genome shotgun (WGS) entry which is preliminary data.</text>
</comment>
<dbReference type="Pfam" id="PF07238">
    <property type="entry name" value="PilZ"/>
    <property type="match status" value="1"/>
</dbReference>
<dbReference type="NCBIfam" id="TIGR00229">
    <property type="entry name" value="sensory_box"/>
    <property type="match status" value="1"/>
</dbReference>
<feature type="transmembrane region" description="Helical" evidence="1">
    <location>
        <begin position="139"/>
        <end position="159"/>
    </location>
</feature>
<feature type="transmembrane region" description="Helical" evidence="1">
    <location>
        <begin position="62"/>
        <end position="91"/>
    </location>
</feature>
<protein>
    <submittedName>
        <fullName evidence="6">Diguanylate cyclase (GGDEF)-like protein/PAS domain S-box-containing protein</fullName>
    </submittedName>
</protein>
<dbReference type="PROSITE" id="PS50113">
    <property type="entry name" value="PAC"/>
    <property type="match status" value="1"/>
</dbReference>
<dbReference type="InterPro" id="IPR035919">
    <property type="entry name" value="EAL_sf"/>
</dbReference>
<feature type="domain" description="GGDEF" evidence="5">
    <location>
        <begin position="383"/>
        <end position="516"/>
    </location>
</feature>
<dbReference type="InterPro" id="IPR052155">
    <property type="entry name" value="Biofilm_reg_signaling"/>
</dbReference>
<dbReference type="Gene3D" id="3.30.70.270">
    <property type="match status" value="1"/>
</dbReference>
<feature type="domain" description="EAL" evidence="4">
    <location>
        <begin position="525"/>
        <end position="776"/>
    </location>
</feature>
<gene>
    <name evidence="6" type="ORF">GGR37_003375</name>
</gene>
<dbReference type="SMART" id="SM00267">
    <property type="entry name" value="GGDEF"/>
    <property type="match status" value="1"/>
</dbReference>
<dbReference type="EMBL" id="JACHOA010000007">
    <property type="protein sequence ID" value="MBB4615085.1"/>
    <property type="molecule type" value="Genomic_DNA"/>
</dbReference>
<dbReference type="InterPro" id="IPR035965">
    <property type="entry name" value="PAS-like_dom_sf"/>
</dbReference>
<feature type="domain" description="PAC" evidence="3">
    <location>
        <begin position="298"/>
        <end position="351"/>
    </location>
</feature>
<feature type="transmembrane region" description="Helical" evidence="1">
    <location>
        <begin position="112"/>
        <end position="133"/>
    </location>
</feature>
<dbReference type="RefSeq" id="WP_144906370.1">
    <property type="nucleotide sequence ID" value="NZ_JACHOA010000007.1"/>
</dbReference>
<dbReference type="InterPro" id="IPR043128">
    <property type="entry name" value="Rev_trsase/Diguanyl_cyclase"/>
</dbReference>
<dbReference type="PROSITE" id="PS50112">
    <property type="entry name" value="PAS"/>
    <property type="match status" value="1"/>
</dbReference>
<dbReference type="Pfam" id="PF00990">
    <property type="entry name" value="GGDEF"/>
    <property type="match status" value="1"/>
</dbReference>
<dbReference type="PANTHER" id="PTHR44757">
    <property type="entry name" value="DIGUANYLATE CYCLASE DGCP"/>
    <property type="match status" value="1"/>
</dbReference>
<dbReference type="SUPFAM" id="SSF55785">
    <property type="entry name" value="PYP-like sensor domain (PAS domain)"/>
    <property type="match status" value="1"/>
</dbReference>
<evidence type="ECO:0000259" key="4">
    <source>
        <dbReference type="PROSITE" id="PS50883"/>
    </source>
</evidence>
<evidence type="ECO:0000313" key="6">
    <source>
        <dbReference type="EMBL" id="MBB4615085.1"/>
    </source>
</evidence>
<feature type="transmembrane region" description="Helical" evidence="1">
    <location>
        <begin position="171"/>
        <end position="202"/>
    </location>
</feature>
<reference evidence="6 7" key="1">
    <citation type="submission" date="2020-08" db="EMBL/GenBank/DDBJ databases">
        <title>Genomic Encyclopedia of Type Strains, Phase IV (KMG-IV): sequencing the most valuable type-strain genomes for metagenomic binning, comparative biology and taxonomic classification.</title>
        <authorList>
            <person name="Goeker M."/>
        </authorList>
    </citation>
    <scope>NUCLEOTIDE SEQUENCE [LARGE SCALE GENOMIC DNA]</scope>
    <source>
        <strain evidence="6 7">DSM 17507</strain>
    </source>
</reference>
<proteinExistence type="predicted"/>
<dbReference type="CDD" id="cd01948">
    <property type="entry name" value="EAL"/>
    <property type="match status" value="1"/>
</dbReference>
<organism evidence="6 7">
    <name type="scientific">Novosphingobium taihuense</name>
    <dbReference type="NCBI Taxonomy" id="260085"/>
    <lineage>
        <taxon>Bacteria</taxon>
        <taxon>Pseudomonadati</taxon>
        <taxon>Pseudomonadota</taxon>
        <taxon>Alphaproteobacteria</taxon>
        <taxon>Sphingomonadales</taxon>
        <taxon>Sphingomonadaceae</taxon>
        <taxon>Novosphingobium</taxon>
    </lineage>
</organism>
<evidence type="ECO:0000259" key="2">
    <source>
        <dbReference type="PROSITE" id="PS50112"/>
    </source>
</evidence>
<dbReference type="NCBIfam" id="TIGR00254">
    <property type="entry name" value="GGDEF"/>
    <property type="match status" value="1"/>
</dbReference>
<evidence type="ECO:0000313" key="7">
    <source>
        <dbReference type="Proteomes" id="UP000538566"/>
    </source>
</evidence>
<dbReference type="PROSITE" id="PS50883">
    <property type="entry name" value="EAL"/>
    <property type="match status" value="1"/>
</dbReference>
<dbReference type="PANTHER" id="PTHR44757:SF2">
    <property type="entry name" value="BIOFILM ARCHITECTURE MAINTENANCE PROTEIN MBAA"/>
    <property type="match status" value="1"/>
</dbReference>
<dbReference type="Gene3D" id="3.30.450.20">
    <property type="entry name" value="PAS domain"/>
    <property type="match status" value="1"/>
</dbReference>
<dbReference type="CDD" id="cd00130">
    <property type="entry name" value="PAS"/>
    <property type="match status" value="1"/>
</dbReference>
<dbReference type="InterPro" id="IPR000160">
    <property type="entry name" value="GGDEF_dom"/>
</dbReference>
<dbReference type="GO" id="GO:0035438">
    <property type="term" value="F:cyclic-di-GMP binding"/>
    <property type="evidence" value="ECO:0007669"/>
    <property type="project" value="InterPro"/>
</dbReference>
<dbReference type="Pfam" id="PF13426">
    <property type="entry name" value="PAS_9"/>
    <property type="match status" value="1"/>
</dbReference>
<dbReference type="Proteomes" id="UP000538566">
    <property type="component" value="Unassembled WGS sequence"/>
</dbReference>
<evidence type="ECO:0000259" key="3">
    <source>
        <dbReference type="PROSITE" id="PS50113"/>
    </source>
</evidence>
<dbReference type="SMART" id="SM00052">
    <property type="entry name" value="EAL"/>
    <property type="match status" value="1"/>
</dbReference>
<dbReference type="Pfam" id="PF00563">
    <property type="entry name" value="EAL"/>
    <property type="match status" value="1"/>
</dbReference>
<keyword evidence="1" id="KW-0812">Transmembrane</keyword>
<dbReference type="Gene3D" id="3.20.20.450">
    <property type="entry name" value="EAL domain"/>
    <property type="match status" value="1"/>
</dbReference>
<sequence length="892" mass="97496">MSAEVPPETILEGAKRDFARTRRRERVSAPASREAGASFLFGSDPTNRLVAPEWPQMAIPMLLIPIAIAAYNLVIPHTLAALLAVLGAIAAHLSRLAVRAEETRQMETGQRMIAMGLAVALPMFLFGSAMGVWGSSGQVSWFDCLVAVATVSLLATVVQSGRLVGVLASQVSIWSGITCVASTFGGYFSLAIGVVIAIVAYLRQREIDLLLREKVESDQRAQTRAQEILADYEETGQGWFWETDRRGQLTYLSTPVAEILGRKVSDLIGRPFSELFNLTEQSGEGERTLAFHLSARSSFSELAVRAATSDEERWWSITGRPTYDTFNNFTGFRGSGTDLTEKRRSQEHASRLAHFDSLTGLSNRFRMSQTLEKILLAPQVHHRACSVFLLDLDRFKQVNDTLGHPAGDALLKQVAQRLERVVGKMGRVGRLGGDEFQVILPGKIEREQLGHLAQRIIESLSQPYSIEGSRVMIGASVGIAIVPDDGVTSEALIRNADLALYAAKDGGRGRYHFYAADLHSDAEERRQMEEDLRDAVSNGGLELYYQPVVQTSTEKITGFEALLRWNHPEHGWISPTRFIPIAEDTGLIAPIGEWALRTACQDLSRWPENVRVAVNVSPLQFANPSLPIVVTNALASSQVAAERLELEITESVFLNDDEGTDQMFKSLKAIGVRLALDDFGTGYSSLGYLRSAPFDKIKIDQSFVRGATQPGSRNGAIIASIVSLAEALGMETTAEGVETLDELDLVRMLGCSHVQGYIYERPLSAMNAAARLSTGLMAIAQGPRSSRAARQSMLRKVVLDHGGHRYNAMVRNISQTGALIEGLWNVPPGTIFRVLLADNHAVTGTCRWSSDDRMGVEFSMPLRLDEGGRIAAVAGKPPVTSDPEAVVQRKVG</sequence>
<dbReference type="SUPFAM" id="SSF141371">
    <property type="entry name" value="PilZ domain-like"/>
    <property type="match status" value="1"/>
</dbReference>
<dbReference type="OrthoDB" id="9814202at2"/>
<dbReference type="InterPro" id="IPR000700">
    <property type="entry name" value="PAS-assoc_C"/>
</dbReference>